<evidence type="ECO:0000256" key="1">
    <source>
        <dbReference type="SAM" id="MobiDB-lite"/>
    </source>
</evidence>
<feature type="region of interest" description="Disordered" evidence="1">
    <location>
        <begin position="15"/>
        <end position="34"/>
    </location>
</feature>
<evidence type="ECO:0000313" key="2">
    <source>
        <dbReference type="EMBL" id="KIV79497.1"/>
    </source>
</evidence>
<dbReference type="HOGENOM" id="CLU_2306164_0_0_1"/>
<dbReference type="EMBL" id="KN846953">
    <property type="protein sequence ID" value="KIV79497.1"/>
    <property type="molecule type" value="Genomic_DNA"/>
</dbReference>
<gene>
    <name evidence="2" type="ORF">PV11_07057</name>
</gene>
<accession>A0A0D1Y9E4</accession>
<protein>
    <submittedName>
        <fullName evidence="2">Uncharacterized protein</fullName>
    </submittedName>
</protein>
<sequence>MIRIDRWWGQSTEVRKRGLKGGRARAQQAKKGKLAACLQDPTPEQNKHRQEVERKQPPYYFITGQQSMAEEVVKTGRKLGRRMSGPITHLRHQMSRSAVE</sequence>
<dbReference type="Proteomes" id="UP000053599">
    <property type="component" value="Unassembled WGS sequence"/>
</dbReference>
<evidence type="ECO:0000313" key="3">
    <source>
        <dbReference type="Proteomes" id="UP000053599"/>
    </source>
</evidence>
<organism evidence="2 3">
    <name type="scientific">Exophiala sideris</name>
    <dbReference type="NCBI Taxonomy" id="1016849"/>
    <lineage>
        <taxon>Eukaryota</taxon>
        <taxon>Fungi</taxon>
        <taxon>Dikarya</taxon>
        <taxon>Ascomycota</taxon>
        <taxon>Pezizomycotina</taxon>
        <taxon>Eurotiomycetes</taxon>
        <taxon>Chaetothyriomycetidae</taxon>
        <taxon>Chaetothyriales</taxon>
        <taxon>Herpotrichiellaceae</taxon>
        <taxon>Exophiala</taxon>
    </lineage>
</organism>
<proteinExistence type="predicted"/>
<feature type="compositionally biased region" description="Basic residues" evidence="1">
    <location>
        <begin position="17"/>
        <end position="33"/>
    </location>
</feature>
<dbReference type="AlphaFoldDB" id="A0A0D1Y9E4"/>
<name>A0A0D1Y9E4_9EURO</name>
<feature type="region of interest" description="Disordered" evidence="1">
    <location>
        <begin position="79"/>
        <end position="100"/>
    </location>
</feature>
<reference evidence="2 3" key="1">
    <citation type="submission" date="2015-01" db="EMBL/GenBank/DDBJ databases">
        <title>The Genome Sequence of Exophiala sideris CBS121828.</title>
        <authorList>
            <consortium name="The Broad Institute Genomics Platform"/>
            <person name="Cuomo C."/>
            <person name="de Hoog S."/>
            <person name="Gorbushina A."/>
            <person name="Stielow B."/>
            <person name="Teixiera M."/>
            <person name="Abouelleil A."/>
            <person name="Chapman S.B."/>
            <person name="Priest M."/>
            <person name="Young S.K."/>
            <person name="Wortman J."/>
            <person name="Nusbaum C."/>
            <person name="Birren B."/>
        </authorList>
    </citation>
    <scope>NUCLEOTIDE SEQUENCE [LARGE SCALE GENOMIC DNA]</scope>
    <source>
        <strain evidence="2 3">CBS 121828</strain>
    </source>
</reference>